<dbReference type="GO" id="GO:0005886">
    <property type="term" value="C:plasma membrane"/>
    <property type="evidence" value="ECO:0007669"/>
    <property type="project" value="TreeGrafter"/>
</dbReference>
<evidence type="ECO:0000313" key="6">
    <source>
        <dbReference type="EMBL" id="BAM04958.1"/>
    </source>
</evidence>
<dbReference type="AlphaFoldDB" id="I0II70"/>
<comment type="similarity">
    <text evidence="4">Belongs to the ABC transporter superfamily. Macrolide exporter (TC 3.A.1.122) family.</text>
</comment>
<dbReference type="GO" id="GO:0005524">
    <property type="term" value="F:ATP binding"/>
    <property type="evidence" value="ECO:0007669"/>
    <property type="project" value="UniProtKB-KW"/>
</dbReference>
<feature type="domain" description="ABC transporter" evidence="5">
    <location>
        <begin position="5"/>
        <end position="239"/>
    </location>
</feature>
<dbReference type="eggNOG" id="COG1136">
    <property type="taxonomic scope" value="Bacteria"/>
</dbReference>
<gene>
    <name evidence="6" type="ordered locus">PSMK_27990</name>
</gene>
<dbReference type="Proteomes" id="UP000007881">
    <property type="component" value="Chromosome"/>
</dbReference>
<organism evidence="6 7">
    <name type="scientific">Phycisphaera mikurensis (strain NBRC 102666 / KCTC 22515 / FYK2301M01)</name>
    <dbReference type="NCBI Taxonomy" id="1142394"/>
    <lineage>
        <taxon>Bacteria</taxon>
        <taxon>Pseudomonadati</taxon>
        <taxon>Planctomycetota</taxon>
        <taxon>Phycisphaerae</taxon>
        <taxon>Phycisphaerales</taxon>
        <taxon>Phycisphaeraceae</taxon>
        <taxon>Phycisphaera</taxon>
    </lineage>
</organism>
<dbReference type="Gene3D" id="3.40.50.300">
    <property type="entry name" value="P-loop containing nucleotide triphosphate hydrolases"/>
    <property type="match status" value="1"/>
</dbReference>
<evidence type="ECO:0000256" key="3">
    <source>
        <dbReference type="ARBA" id="ARBA00022840"/>
    </source>
</evidence>
<dbReference type="PANTHER" id="PTHR24220">
    <property type="entry name" value="IMPORT ATP-BINDING PROTEIN"/>
    <property type="match status" value="1"/>
</dbReference>
<dbReference type="InterPro" id="IPR003439">
    <property type="entry name" value="ABC_transporter-like_ATP-bd"/>
</dbReference>
<dbReference type="GO" id="GO:0098796">
    <property type="term" value="C:membrane protein complex"/>
    <property type="evidence" value="ECO:0007669"/>
    <property type="project" value="UniProtKB-ARBA"/>
</dbReference>
<dbReference type="HOGENOM" id="CLU_000604_1_22_0"/>
<protein>
    <submittedName>
        <fullName evidence="6">Putative ABC transporter ATP-binding protein</fullName>
    </submittedName>
</protein>
<dbReference type="GO" id="GO:0022857">
    <property type="term" value="F:transmembrane transporter activity"/>
    <property type="evidence" value="ECO:0007669"/>
    <property type="project" value="TreeGrafter"/>
</dbReference>
<dbReference type="SUPFAM" id="SSF52540">
    <property type="entry name" value="P-loop containing nucleoside triphosphate hydrolases"/>
    <property type="match status" value="1"/>
</dbReference>
<dbReference type="OrthoDB" id="273392at2"/>
<evidence type="ECO:0000259" key="5">
    <source>
        <dbReference type="PROSITE" id="PS50893"/>
    </source>
</evidence>
<dbReference type="InterPro" id="IPR015854">
    <property type="entry name" value="ABC_transpr_LolD-like"/>
</dbReference>
<sequence length="240" mass="25797">MPPLLHISGVTKRYRQGRGRYVDALRGVDLEVPRGEFLAIMGPSGSGKSTLFNLIGALDKPTAGEVTLGGLALPRLRPRQLAYVRCRHIGYVFQAYNLVASLSALKNVALPAVFGGAGVDEADALARAQLDAVGLGHRLDHRPDQLSGGQQQRVAIARALVNAPALLLADEPTANLDHRTGSEVIDLFRELGAARGMTVVTTTHDHQMLQRSDRVVWIRDGQKVREASSAELEITTGEVG</sequence>
<dbReference type="Pfam" id="PF00005">
    <property type="entry name" value="ABC_tran"/>
    <property type="match status" value="1"/>
</dbReference>
<keyword evidence="7" id="KW-1185">Reference proteome</keyword>
<dbReference type="InterPro" id="IPR017871">
    <property type="entry name" value="ABC_transporter-like_CS"/>
</dbReference>
<dbReference type="InterPro" id="IPR017911">
    <property type="entry name" value="MacB-like_ATP-bd"/>
</dbReference>
<evidence type="ECO:0000256" key="1">
    <source>
        <dbReference type="ARBA" id="ARBA00022448"/>
    </source>
</evidence>
<dbReference type="PROSITE" id="PS00211">
    <property type="entry name" value="ABC_TRANSPORTER_1"/>
    <property type="match status" value="1"/>
</dbReference>
<keyword evidence="2" id="KW-0547">Nucleotide-binding</keyword>
<dbReference type="SMART" id="SM00382">
    <property type="entry name" value="AAA"/>
    <property type="match status" value="1"/>
</dbReference>
<dbReference type="InterPro" id="IPR003593">
    <property type="entry name" value="AAA+_ATPase"/>
</dbReference>
<dbReference type="KEGG" id="phm:PSMK_27990"/>
<dbReference type="RefSeq" id="WP_014438168.1">
    <property type="nucleotide sequence ID" value="NC_017080.1"/>
</dbReference>
<name>I0II70_PHYMF</name>
<accession>I0II70</accession>
<dbReference type="EMBL" id="AP012338">
    <property type="protein sequence ID" value="BAM04958.1"/>
    <property type="molecule type" value="Genomic_DNA"/>
</dbReference>
<keyword evidence="1" id="KW-0813">Transport</keyword>
<dbReference type="CDD" id="cd03255">
    <property type="entry name" value="ABC_MJ0796_LolCDE_FtsE"/>
    <property type="match status" value="1"/>
</dbReference>
<dbReference type="PROSITE" id="PS50893">
    <property type="entry name" value="ABC_TRANSPORTER_2"/>
    <property type="match status" value="1"/>
</dbReference>
<dbReference type="STRING" id="1142394.PSMK_27990"/>
<reference evidence="6 7" key="1">
    <citation type="submission" date="2012-02" db="EMBL/GenBank/DDBJ databases">
        <title>Complete genome sequence of Phycisphaera mikurensis NBRC 102666.</title>
        <authorList>
            <person name="Ankai A."/>
            <person name="Hosoyama A."/>
            <person name="Terui Y."/>
            <person name="Sekine M."/>
            <person name="Fukai R."/>
            <person name="Kato Y."/>
            <person name="Nakamura S."/>
            <person name="Yamada-Narita S."/>
            <person name="Kawakoshi A."/>
            <person name="Fukunaga Y."/>
            <person name="Yamazaki S."/>
            <person name="Fujita N."/>
        </authorList>
    </citation>
    <scope>NUCLEOTIDE SEQUENCE [LARGE SCALE GENOMIC DNA]</scope>
    <source>
        <strain evidence="7">NBRC 102666 / KCTC 22515 / FYK2301M01</strain>
    </source>
</reference>
<dbReference type="InterPro" id="IPR027417">
    <property type="entry name" value="P-loop_NTPase"/>
</dbReference>
<dbReference type="GO" id="GO:0016887">
    <property type="term" value="F:ATP hydrolysis activity"/>
    <property type="evidence" value="ECO:0007669"/>
    <property type="project" value="InterPro"/>
</dbReference>
<proteinExistence type="inferred from homology"/>
<evidence type="ECO:0000313" key="7">
    <source>
        <dbReference type="Proteomes" id="UP000007881"/>
    </source>
</evidence>
<keyword evidence="3 6" id="KW-0067">ATP-binding</keyword>
<evidence type="ECO:0000256" key="2">
    <source>
        <dbReference type="ARBA" id="ARBA00022741"/>
    </source>
</evidence>
<dbReference type="FunFam" id="3.40.50.300:FF:000032">
    <property type="entry name" value="Export ABC transporter ATP-binding protein"/>
    <property type="match status" value="1"/>
</dbReference>
<evidence type="ECO:0000256" key="4">
    <source>
        <dbReference type="ARBA" id="ARBA00038388"/>
    </source>
</evidence>